<dbReference type="EMBL" id="JAQQWK010000013">
    <property type="protein sequence ID" value="KAK8017641.1"/>
    <property type="molecule type" value="Genomic_DNA"/>
</dbReference>
<reference evidence="2 3" key="1">
    <citation type="submission" date="2023-01" db="EMBL/GenBank/DDBJ databases">
        <title>Analysis of 21 Apiospora genomes using comparative genomics revels a genus with tremendous synthesis potential of carbohydrate active enzymes and secondary metabolites.</title>
        <authorList>
            <person name="Sorensen T."/>
        </authorList>
    </citation>
    <scope>NUCLEOTIDE SEQUENCE [LARGE SCALE GENOMIC DNA]</scope>
    <source>
        <strain evidence="2 3">CBS 33761</strain>
    </source>
</reference>
<proteinExistence type="predicted"/>
<evidence type="ECO:0000256" key="1">
    <source>
        <dbReference type="SAM" id="MobiDB-lite"/>
    </source>
</evidence>
<name>A0ABR1RRQ1_9PEZI</name>
<keyword evidence="3" id="KW-1185">Reference proteome</keyword>
<sequence>MASPPSDALGLRSRDSSPRPTERSSSRRRPRLLRACATEPSITRSSACKGVMTSPNSCQRATDLLSRVAVSNAAASNFQLSSSPISTRSFGTDTSDKAGYHLEESNGCRLLPFSNPSGMPNGMVLTPKCTDSSGGYFSFPSFDTWDVGNQDEDKSFDSAT</sequence>
<protein>
    <submittedName>
        <fullName evidence="2">Uncharacterized protein</fullName>
    </submittedName>
</protein>
<evidence type="ECO:0000313" key="2">
    <source>
        <dbReference type="EMBL" id="KAK8017641.1"/>
    </source>
</evidence>
<feature type="compositionally biased region" description="Basic and acidic residues" evidence="1">
    <location>
        <begin position="12"/>
        <end position="25"/>
    </location>
</feature>
<accession>A0ABR1RRQ1</accession>
<comment type="caution">
    <text evidence="2">The sequence shown here is derived from an EMBL/GenBank/DDBJ whole genome shotgun (WGS) entry which is preliminary data.</text>
</comment>
<gene>
    <name evidence="2" type="ORF">PG993_013967</name>
</gene>
<evidence type="ECO:0000313" key="3">
    <source>
        <dbReference type="Proteomes" id="UP001444661"/>
    </source>
</evidence>
<dbReference type="Proteomes" id="UP001444661">
    <property type="component" value="Unassembled WGS sequence"/>
</dbReference>
<organism evidence="2 3">
    <name type="scientific">Apiospora rasikravindrae</name>
    <dbReference type="NCBI Taxonomy" id="990691"/>
    <lineage>
        <taxon>Eukaryota</taxon>
        <taxon>Fungi</taxon>
        <taxon>Dikarya</taxon>
        <taxon>Ascomycota</taxon>
        <taxon>Pezizomycotina</taxon>
        <taxon>Sordariomycetes</taxon>
        <taxon>Xylariomycetidae</taxon>
        <taxon>Amphisphaeriales</taxon>
        <taxon>Apiosporaceae</taxon>
        <taxon>Apiospora</taxon>
    </lineage>
</organism>
<feature type="region of interest" description="Disordered" evidence="1">
    <location>
        <begin position="1"/>
        <end position="35"/>
    </location>
</feature>